<sequence length="385" mass="43058">MSSCCQRLSQVVPLDQSSIATMATDQPITFSVSLDQSHHQMIMDERADGFTSNHEDYEFFQSIGIGCYGIANIQLSRHKPTNRIIVVRQFDLESLDTDKLEEVQNEMKYSSLLSHPNILSYHCSFVSDTLLWAIQPLMHYGSCADLMHSAQSFCNGFRENVIVLVIYVRAKHFRIHEGGRVKLSGIRNLTSTMDSGARKRALHGHFQSTGDNICWLAPEVLAQDLFGYTYKSDIYSIGIAALELATGEAPFAGLPLTEIMMLKLRGHPPMLMRRHENVDPIQDYSKTFFKVVDMCVDPNPLKRPNTTKLLSLSFLKSSRKKSSVIHSSLKDLLLPVVPLNTESLSPPAPLHDQPPPPPPSNNTAVASTPVDPPFRALTLDEPWLI</sequence>
<feature type="compositionally biased region" description="Pro residues" evidence="2">
    <location>
        <begin position="346"/>
        <end position="360"/>
    </location>
</feature>
<evidence type="ECO:0000313" key="4">
    <source>
        <dbReference type="EnsemblMetazoa" id="XP_019851681.1"/>
    </source>
</evidence>
<accession>A0AAN0J4K8</accession>
<dbReference type="GO" id="GO:0004672">
    <property type="term" value="F:protein kinase activity"/>
    <property type="evidence" value="ECO:0007669"/>
    <property type="project" value="InterPro"/>
</dbReference>
<feature type="domain" description="Protein kinase" evidence="3">
    <location>
        <begin position="57"/>
        <end position="315"/>
    </location>
</feature>
<dbReference type="GO" id="GO:0006611">
    <property type="term" value="P:protein export from nucleus"/>
    <property type="evidence" value="ECO:0007669"/>
    <property type="project" value="TreeGrafter"/>
</dbReference>
<dbReference type="GO" id="GO:1902554">
    <property type="term" value="C:serine/threonine protein kinase complex"/>
    <property type="evidence" value="ECO:0007669"/>
    <property type="project" value="TreeGrafter"/>
</dbReference>
<dbReference type="PROSITE" id="PS50011">
    <property type="entry name" value="PROTEIN_KINASE_DOM"/>
    <property type="match status" value="1"/>
</dbReference>
<dbReference type="RefSeq" id="XP_019851681.1">
    <property type="nucleotide sequence ID" value="XM_019996122.1"/>
</dbReference>
<dbReference type="InterPro" id="IPR000719">
    <property type="entry name" value="Prot_kinase_dom"/>
</dbReference>
<dbReference type="InterPro" id="IPR011009">
    <property type="entry name" value="Kinase-like_dom_sf"/>
</dbReference>
<dbReference type="AlphaFoldDB" id="A0AAN0J4K8"/>
<organism evidence="4 5">
    <name type="scientific">Amphimedon queenslandica</name>
    <name type="common">Sponge</name>
    <dbReference type="NCBI Taxonomy" id="400682"/>
    <lineage>
        <taxon>Eukaryota</taxon>
        <taxon>Metazoa</taxon>
        <taxon>Porifera</taxon>
        <taxon>Demospongiae</taxon>
        <taxon>Heteroscleromorpha</taxon>
        <taxon>Haplosclerida</taxon>
        <taxon>Niphatidae</taxon>
        <taxon>Amphimedon</taxon>
    </lineage>
</organism>
<protein>
    <recommendedName>
        <fullName evidence="3">Protein kinase domain-containing protein</fullName>
    </recommendedName>
</protein>
<dbReference type="Proteomes" id="UP000007879">
    <property type="component" value="Unassembled WGS sequence"/>
</dbReference>
<evidence type="ECO:0000256" key="1">
    <source>
        <dbReference type="ARBA" id="ARBA00008874"/>
    </source>
</evidence>
<dbReference type="InterPro" id="IPR047173">
    <property type="entry name" value="STRAD_A/B-like"/>
</dbReference>
<name>A0AAN0J4K8_AMPQE</name>
<dbReference type="GO" id="GO:0005524">
    <property type="term" value="F:ATP binding"/>
    <property type="evidence" value="ECO:0007669"/>
    <property type="project" value="InterPro"/>
</dbReference>
<keyword evidence="5" id="KW-1185">Reference proteome</keyword>
<dbReference type="Pfam" id="PF07714">
    <property type="entry name" value="PK_Tyr_Ser-Thr"/>
    <property type="match status" value="1"/>
</dbReference>
<reference evidence="5" key="1">
    <citation type="journal article" date="2010" name="Nature">
        <title>The Amphimedon queenslandica genome and the evolution of animal complexity.</title>
        <authorList>
            <person name="Srivastava M."/>
            <person name="Simakov O."/>
            <person name="Chapman J."/>
            <person name="Fahey B."/>
            <person name="Gauthier M.E."/>
            <person name="Mitros T."/>
            <person name="Richards G.S."/>
            <person name="Conaco C."/>
            <person name="Dacre M."/>
            <person name="Hellsten U."/>
            <person name="Larroux C."/>
            <person name="Putnam N.H."/>
            <person name="Stanke M."/>
            <person name="Adamska M."/>
            <person name="Darling A."/>
            <person name="Degnan S.M."/>
            <person name="Oakley T.H."/>
            <person name="Plachetzki D.C."/>
            <person name="Zhai Y."/>
            <person name="Adamski M."/>
            <person name="Calcino A."/>
            <person name="Cummins S.F."/>
            <person name="Goodstein D.M."/>
            <person name="Harris C."/>
            <person name="Jackson D.J."/>
            <person name="Leys S.P."/>
            <person name="Shu S."/>
            <person name="Woodcroft B.J."/>
            <person name="Vervoort M."/>
            <person name="Kosik K.S."/>
            <person name="Manning G."/>
            <person name="Degnan B.M."/>
            <person name="Rokhsar D.S."/>
        </authorList>
    </citation>
    <scope>NUCLEOTIDE SEQUENCE [LARGE SCALE GENOMIC DNA]</scope>
</reference>
<dbReference type="GO" id="GO:0043539">
    <property type="term" value="F:protein serine/threonine kinase activator activity"/>
    <property type="evidence" value="ECO:0007669"/>
    <property type="project" value="InterPro"/>
</dbReference>
<reference evidence="4" key="2">
    <citation type="submission" date="2024-06" db="UniProtKB">
        <authorList>
            <consortium name="EnsemblMetazoa"/>
        </authorList>
    </citation>
    <scope>IDENTIFICATION</scope>
</reference>
<dbReference type="InterPro" id="IPR001245">
    <property type="entry name" value="Ser-Thr/Tyr_kinase_cat_dom"/>
</dbReference>
<proteinExistence type="inferred from homology"/>
<dbReference type="PANTHER" id="PTHR48014">
    <property type="entry name" value="SERINE/THREONINE-PROTEIN KINASE FRAY2"/>
    <property type="match status" value="1"/>
</dbReference>
<dbReference type="Gene3D" id="3.30.200.20">
    <property type="entry name" value="Phosphorylase Kinase, domain 1"/>
    <property type="match status" value="1"/>
</dbReference>
<dbReference type="EnsemblMetazoa" id="XM_019996122.1">
    <property type="protein sequence ID" value="XP_019851681.1"/>
    <property type="gene ID" value="LOC100640286"/>
</dbReference>
<dbReference type="GeneID" id="100640286"/>
<dbReference type="PANTHER" id="PTHR48014:SF21">
    <property type="entry name" value="SERINE_THREONINE-PROTEIN KINASE FRAY2"/>
    <property type="match status" value="1"/>
</dbReference>
<dbReference type="KEGG" id="aqu:100640286"/>
<feature type="region of interest" description="Disordered" evidence="2">
    <location>
        <begin position="344"/>
        <end position="371"/>
    </location>
</feature>
<evidence type="ECO:0000256" key="2">
    <source>
        <dbReference type="SAM" id="MobiDB-lite"/>
    </source>
</evidence>
<dbReference type="SUPFAM" id="SSF56112">
    <property type="entry name" value="Protein kinase-like (PK-like)"/>
    <property type="match status" value="1"/>
</dbReference>
<evidence type="ECO:0000313" key="5">
    <source>
        <dbReference type="Proteomes" id="UP000007879"/>
    </source>
</evidence>
<evidence type="ECO:0000259" key="3">
    <source>
        <dbReference type="PROSITE" id="PS50011"/>
    </source>
</evidence>
<comment type="similarity">
    <text evidence="1">Belongs to the protein kinase superfamily. STE Ser/Thr protein kinase family. STE20 subfamily.</text>
</comment>
<dbReference type="Gene3D" id="1.10.510.10">
    <property type="entry name" value="Transferase(Phosphotransferase) domain 1"/>
    <property type="match status" value="1"/>
</dbReference>